<protein>
    <submittedName>
        <fullName evidence="1">Uncharacterized protein</fullName>
    </submittedName>
</protein>
<dbReference type="Proteomes" id="UP000561369">
    <property type="component" value="Unassembled WGS sequence"/>
</dbReference>
<sequence>MSLTKPNQQLRRDLKEAAAILKWAGVDLFVVSKRMMAAGDEQGAMELMKIAMSLQETEDKLAGYADEVKAGQISRSAEQPK</sequence>
<comment type="caution">
    <text evidence="1">The sequence shown here is derived from an EMBL/GenBank/DDBJ whole genome shotgun (WGS) entry which is preliminary data.</text>
</comment>
<gene>
    <name evidence="1" type="ORF">HX810_20195</name>
</gene>
<evidence type="ECO:0000313" key="2">
    <source>
        <dbReference type="Proteomes" id="UP000561369"/>
    </source>
</evidence>
<name>A0A7Y8GGT7_9PSED</name>
<dbReference type="AlphaFoldDB" id="A0A7Y8GGT7"/>
<evidence type="ECO:0000313" key="1">
    <source>
        <dbReference type="EMBL" id="NWF09995.1"/>
    </source>
</evidence>
<dbReference type="RefSeq" id="WP_177024631.1">
    <property type="nucleotide sequence ID" value="NZ_JACAQV010000021.1"/>
</dbReference>
<reference evidence="1 2" key="1">
    <citation type="submission" date="2020-04" db="EMBL/GenBank/DDBJ databases">
        <title>Molecular characterization of pseudomonads from Agaricus bisporus reveal novel blotch 2 pathogens in Western Europe.</title>
        <authorList>
            <person name="Taparia T."/>
            <person name="Krijger M."/>
            <person name="Haynes E."/>
            <person name="Elpinstone J.G."/>
            <person name="Noble R."/>
            <person name="Van Der Wolf J."/>
        </authorList>
    </citation>
    <scope>NUCLEOTIDE SEQUENCE [LARGE SCALE GENOMIC DNA]</scope>
    <source>
        <strain evidence="1 2">IPO3765</strain>
    </source>
</reference>
<organism evidence="1 2">
    <name type="scientific">Pseudomonas salomonii</name>
    <dbReference type="NCBI Taxonomy" id="191391"/>
    <lineage>
        <taxon>Bacteria</taxon>
        <taxon>Pseudomonadati</taxon>
        <taxon>Pseudomonadota</taxon>
        <taxon>Gammaproteobacteria</taxon>
        <taxon>Pseudomonadales</taxon>
        <taxon>Pseudomonadaceae</taxon>
        <taxon>Pseudomonas</taxon>
    </lineage>
</organism>
<dbReference type="EMBL" id="JACAQV010000021">
    <property type="protein sequence ID" value="NWF09995.1"/>
    <property type="molecule type" value="Genomic_DNA"/>
</dbReference>
<accession>A0A7Y8GGT7</accession>
<proteinExistence type="predicted"/>